<dbReference type="Proteomes" id="UP001633002">
    <property type="component" value="Unassembled WGS sequence"/>
</dbReference>
<name>A0ABD3GQ52_9MARC</name>
<evidence type="ECO:0000256" key="1">
    <source>
        <dbReference type="SAM" id="Coils"/>
    </source>
</evidence>
<accession>A0ABD3GQ52</accession>
<feature type="coiled-coil region" evidence="1">
    <location>
        <begin position="351"/>
        <end position="385"/>
    </location>
</feature>
<evidence type="ECO:0008006" key="5">
    <source>
        <dbReference type="Google" id="ProtNLM"/>
    </source>
</evidence>
<gene>
    <name evidence="3" type="ORF">R1sor_022250</name>
</gene>
<dbReference type="EMBL" id="JBJQOH010000007">
    <property type="protein sequence ID" value="KAL3679294.1"/>
    <property type="molecule type" value="Genomic_DNA"/>
</dbReference>
<evidence type="ECO:0000313" key="4">
    <source>
        <dbReference type="Proteomes" id="UP001633002"/>
    </source>
</evidence>
<feature type="region of interest" description="Disordered" evidence="2">
    <location>
        <begin position="610"/>
        <end position="683"/>
    </location>
</feature>
<evidence type="ECO:0000256" key="2">
    <source>
        <dbReference type="SAM" id="MobiDB-lite"/>
    </source>
</evidence>
<evidence type="ECO:0000313" key="3">
    <source>
        <dbReference type="EMBL" id="KAL3679294.1"/>
    </source>
</evidence>
<organism evidence="3 4">
    <name type="scientific">Riccia sorocarpa</name>
    <dbReference type="NCBI Taxonomy" id="122646"/>
    <lineage>
        <taxon>Eukaryota</taxon>
        <taxon>Viridiplantae</taxon>
        <taxon>Streptophyta</taxon>
        <taxon>Embryophyta</taxon>
        <taxon>Marchantiophyta</taxon>
        <taxon>Marchantiopsida</taxon>
        <taxon>Marchantiidae</taxon>
        <taxon>Marchantiales</taxon>
        <taxon>Ricciaceae</taxon>
        <taxon>Riccia</taxon>
    </lineage>
</organism>
<keyword evidence="4" id="KW-1185">Reference proteome</keyword>
<feature type="region of interest" description="Disordered" evidence="2">
    <location>
        <begin position="325"/>
        <end position="345"/>
    </location>
</feature>
<feature type="compositionally biased region" description="Low complexity" evidence="2">
    <location>
        <begin position="326"/>
        <end position="340"/>
    </location>
</feature>
<reference evidence="3 4" key="1">
    <citation type="submission" date="2024-09" db="EMBL/GenBank/DDBJ databases">
        <title>Chromosome-scale assembly of Riccia sorocarpa.</title>
        <authorList>
            <person name="Paukszto L."/>
        </authorList>
    </citation>
    <scope>NUCLEOTIDE SEQUENCE [LARGE SCALE GENOMIC DNA]</scope>
    <source>
        <strain evidence="3">LP-2024</strain>
        <tissue evidence="3">Aerial parts of the thallus</tissue>
    </source>
</reference>
<comment type="caution">
    <text evidence="3">The sequence shown here is derived from an EMBL/GenBank/DDBJ whole genome shotgun (WGS) entry which is preliminary data.</text>
</comment>
<protein>
    <recommendedName>
        <fullName evidence="5">FCP1 homology domain-containing protein</fullName>
    </recommendedName>
</protein>
<keyword evidence="1" id="KW-0175">Coiled coil</keyword>
<sequence length="683" mass="76307">MAPKKRPPQAPPAEAPGRKKRTQETTQQATDAGPSVRHTRQQAAGAGLSVQPTGPSVPTSRQKKAAKRPRGEPKKPLNPDAIEGEYLVKFEHIADRERHVRWCYVTSDQRRSALRAVRNRDLTASGLSAALDLPVHRPHISSCLEFIHSAVTVDPREGVSPLDLPMEATVRGRTVRLDAALVRAAFVLPAASLEIKRQVRHSLIVDWFWEYERNGKRYSARTCVHREWAPALECICMVLLASRRPRCIPGRLVYYIKKFKMDPEEDPEDRLDFAELMVQSLRREVLAVRGHLTADTPERYMDTFVAVPLTWIFIHLGIITGEECDATPATPTAPADPAGPSEQPVTRGLGLREVEMQRAHLIAEITRLEERRAELAGDIVELRNRAGLAPRVISPLEPRAKILILEPQGFFYRMANKKGVDAALKNGFEVLSCLEKSLVVRPGDYLVALLELLQKRCHIIVWSRASLKDLEDSAKLKSFRRLYEHGICLRDVLLVDTSPERNSLNDPYSAVHPRAVDKFPSAAASSVWLLMFTDWLATWTESLLPTVDFVHSHGHVLDGLTDPFLVLREFWGETPKPIDRAIIWGEVPQGRYLYLTTKWPDFFFHRESHAEEPPAEGAGHVEEAPVEGPARVEEAATVQEAGHVEEAPVEGAAPVKEPTRVEEAPAEGLTSVKDAPAMGLTQE</sequence>
<proteinExistence type="predicted"/>
<dbReference type="AlphaFoldDB" id="A0ABD3GQ52"/>
<feature type="compositionally biased region" description="Polar residues" evidence="2">
    <location>
        <begin position="50"/>
        <end position="60"/>
    </location>
</feature>
<feature type="region of interest" description="Disordered" evidence="2">
    <location>
        <begin position="1"/>
        <end position="80"/>
    </location>
</feature>